<evidence type="ECO:0000256" key="7">
    <source>
        <dbReference type="ARBA" id="ARBA00022741"/>
    </source>
</evidence>
<evidence type="ECO:0000256" key="5">
    <source>
        <dbReference type="ARBA" id="ARBA00022679"/>
    </source>
</evidence>
<gene>
    <name evidence="20" type="ORF">D4L85_31160</name>
</gene>
<dbReference type="InterPro" id="IPR036945">
    <property type="entry name" value="DAGK_sf"/>
</dbReference>
<dbReference type="GO" id="GO:0008654">
    <property type="term" value="P:phospholipid biosynthetic process"/>
    <property type="evidence" value="ECO:0007669"/>
    <property type="project" value="UniProtKB-KW"/>
</dbReference>
<evidence type="ECO:0000256" key="11">
    <source>
        <dbReference type="ARBA" id="ARBA00023098"/>
    </source>
</evidence>
<evidence type="ECO:0000256" key="12">
    <source>
        <dbReference type="ARBA" id="ARBA00023136"/>
    </source>
</evidence>
<feature type="binding site" evidence="18">
    <location>
        <position position="70"/>
    </location>
    <ligand>
        <name>a divalent metal cation</name>
        <dbReference type="ChEBI" id="CHEBI:60240"/>
    </ligand>
</feature>
<protein>
    <submittedName>
        <fullName evidence="20">Diacylglycerol kinase family protein</fullName>
    </submittedName>
</protein>
<keyword evidence="14" id="KW-1208">Phospholipid metabolism</keyword>
<dbReference type="KEGG" id="chk:D4L85_31160"/>
<sequence length="115" mass="12311">MKSLLRSFVYAFQGISSAISGERNLKAQIAVALLVIGAGFYVSITPEEWCIVILCIGVVIGLELMNSAIESLVDLVTLERKPLAGKIKDIAAGAVLVVSCMAVVIGIIIFRKYLL</sequence>
<dbReference type="InterPro" id="IPR033717">
    <property type="entry name" value="UDPK"/>
</dbReference>
<dbReference type="GO" id="GO:0016301">
    <property type="term" value="F:kinase activity"/>
    <property type="evidence" value="ECO:0007669"/>
    <property type="project" value="UniProtKB-KW"/>
</dbReference>
<dbReference type="RefSeq" id="WP_119759018.1">
    <property type="nucleotide sequence ID" value="NZ_CP032382.1"/>
</dbReference>
<feature type="transmembrane region" description="Helical" evidence="19">
    <location>
        <begin position="27"/>
        <end position="44"/>
    </location>
</feature>
<dbReference type="InterPro" id="IPR000829">
    <property type="entry name" value="DAGK"/>
</dbReference>
<dbReference type="PANTHER" id="PTHR34299:SF1">
    <property type="entry name" value="DIACYLGLYCEROL KINASE"/>
    <property type="match status" value="1"/>
</dbReference>
<feature type="transmembrane region" description="Helical" evidence="19">
    <location>
        <begin position="51"/>
        <end position="69"/>
    </location>
</feature>
<evidence type="ECO:0000256" key="6">
    <source>
        <dbReference type="ARBA" id="ARBA00022692"/>
    </source>
</evidence>
<evidence type="ECO:0000256" key="13">
    <source>
        <dbReference type="ARBA" id="ARBA00023209"/>
    </source>
</evidence>
<evidence type="ECO:0000256" key="18">
    <source>
        <dbReference type="PIRSR" id="PIRSR600829-4"/>
    </source>
</evidence>
<dbReference type="EMBL" id="CP032382">
    <property type="protein sequence ID" value="AYB35782.1"/>
    <property type="molecule type" value="Genomic_DNA"/>
</dbReference>
<evidence type="ECO:0000256" key="19">
    <source>
        <dbReference type="SAM" id="Phobius"/>
    </source>
</evidence>
<keyword evidence="3" id="KW-1003">Cell membrane</keyword>
<keyword evidence="7 17" id="KW-0547">Nucleotide-binding</keyword>
<evidence type="ECO:0000256" key="1">
    <source>
        <dbReference type="ARBA" id="ARBA00004651"/>
    </source>
</evidence>
<evidence type="ECO:0000256" key="3">
    <source>
        <dbReference type="ARBA" id="ARBA00022475"/>
    </source>
</evidence>
<evidence type="ECO:0000313" key="20">
    <source>
        <dbReference type="EMBL" id="AYB35782.1"/>
    </source>
</evidence>
<dbReference type="GO" id="GO:0005524">
    <property type="term" value="F:ATP binding"/>
    <property type="evidence" value="ECO:0007669"/>
    <property type="project" value="UniProtKB-KW"/>
</dbReference>
<keyword evidence="13" id="KW-0594">Phospholipid biosynthesis</keyword>
<dbReference type="Pfam" id="PF01219">
    <property type="entry name" value="DAGK_prokar"/>
    <property type="match status" value="1"/>
</dbReference>
<dbReference type="GO" id="GO:0046872">
    <property type="term" value="F:metal ion binding"/>
    <property type="evidence" value="ECO:0007669"/>
    <property type="project" value="UniProtKB-KW"/>
</dbReference>
<proteinExistence type="inferred from homology"/>
<reference evidence="21" key="1">
    <citation type="submission" date="2018-09" db="EMBL/GenBank/DDBJ databases">
        <title>Chryseolinea sp. KIS68-18 isolated from soil.</title>
        <authorList>
            <person name="Weon H.-Y."/>
            <person name="Kwon S.-W."/>
            <person name="Lee S.A."/>
        </authorList>
    </citation>
    <scope>NUCLEOTIDE SEQUENCE [LARGE SCALE GENOMIC DNA]</scope>
    <source>
        <strain evidence="21">KIS68-18</strain>
    </source>
</reference>
<evidence type="ECO:0000256" key="2">
    <source>
        <dbReference type="ARBA" id="ARBA00005967"/>
    </source>
</evidence>
<keyword evidence="12 19" id="KW-0472">Membrane</keyword>
<keyword evidence="18" id="KW-0479">Metal-binding</keyword>
<evidence type="ECO:0000256" key="14">
    <source>
        <dbReference type="ARBA" id="ARBA00023264"/>
    </source>
</evidence>
<feature type="binding site" evidence="17">
    <location>
        <position position="70"/>
    </location>
    <ligand>
        <name>ATP</name>
        <dbReference type="ChEBI" id="CHEBI:30616"/>
    </ligand>
</feature>
<keyword evidence="6 19" id="KW-0812">Transmembrane</keyword>
<dbReference type="PROSITE" id="PS01069">
    <property type="entry name" value="DAGK_PROKAR"/>
    <property type="match status" value="1"/>
</dbReference>
<keyword evidence="21" id="KW-1185">Reference proteome</keyword>
<dbReference type="AlphaFoldDB" id="A0A385SY39"/>
<evidence type="ECO:0000256" key="8">
    <source>
        <dbReference type="ARBA" id="ARBA00022777"/>
    </source>
</evidence>
<keyword evidence="11" id="KW-0443">Lipid metabolism</keyword>
<comment type="similarity">
    <text evidence="2">Belongs to the bacterial diacylglycerol kinase family.</text>
</comment>
<dbReference type="OrthoDB" id="1493837at2"/>
<keyword evidence="5" id="KW-0808">Transferase</keyword>
<feature type="binding site" evidence="16">
    <location>
        <position position="63"/>
    </location>
    <ligand>
        <name>substrate</name>
    </ligand>
</feature>
<accession>A0A385SY39</accession>
<feature type="transmembrane region" description="Helical" evidence="19">
    <location>
        <begin position="89"/>
        <end position="110"/>
    </location>
</feature>
<evidence type="ECO:0000256" key="16">
    <source>
        <dbReference type="PIRSR" id="PIRSR600829-2"/>
    </source>
</evidence>
<keyword evidence="10 19" id="KW-1133">Transmembrane helix</keyword>
<feature type="active site" description="Proton acceptor" evidence="15">
    <location>
        <position position="63"/>
    </location>
</feature>
<evidence type="ECO:0000256" key="15">
    <source>
        <dbReference type="PIRSR" id="PIRSR600829-1"/>
    </source>
</evidence>
<comment type="subcellular location">
    <subcellularLocation>
        <location evidence="1">Cell membrane</location>
        <topology evidence="1">Multi-pass membrane protein</topology>
    </subcellularLocation>
</comment>
<evidence type="ECO:0000313" key="21">
    <source>
        <dbReference type="Proteomes" id="UP000266183"/>
    </source>
</evidence>
<comment type="cofactor">
    <cofactor evidence="18">
        <name>Mg(2+)</name>
        <dbReference type="ChEBI" id="CHEBI:18420"/>
    </cofactor>
    <text evidence="18">Mn(2+), Zn(2+), Cd(2+) and Co(2+) support activity to lesser extents.</text>
</comment>
<keyword evidence="4" id="KW-0444">Lipid biosynthesis</keyword>
<keyword evidence="8 20" id="KW-0418">Kinase</keyword>
<dbReference type="GO" id="GO:0005886">
    <property type="term" value="C:plasma membrane"/>
    <property type="evidence" value="ECO:0007669"/>
    <property type="project" value="UniProtKB-SubCell"/>
</dbReference>
<evidence type="ECO:0000256" key="4">
    <source>
        <dbReference type="ARBA" id="ARBA00022516"/>
    </source>
</evidence>
<name>A0A385SY39_9BACT</name>
<feature type="binding site" evidence="17">
    <location>
        <begin position="88"/>
        <end position="89"/>
    </location>
    <ligand>
        <name>ATP</name>
        <dbReference type="ChEBI" id="CHEBI:30616"/>
    </ligand>
</feature>
<dbReference type="Gene3D" id="1.10.287.3610">
    <property type="match status" value="1"/>
</dbReference>
<feature type="binding site" evidence="17">
    <location>
        <position position="10"/>
    </location>
    <ligand>
        <name>ATP</name>
        <dbReference type="ChEBI" id="CHEBI:30616"/>
    </ligand>
</feature>
<feature type="binding site" evidence="17">
    <location>
        <position position="22"/>
    </location>
    <ligand>
        <name>ATP</name>
        <dbReference type="ChEBI" id="CHEBI:30616"/>
    </ligand>
</feature>
<feature type="binding site" evidence="18">
    <location>
        <position position="22"/>
    </location>
    <ligand>
        <name>a divalent metal cation</name>
        <dbReference type="ChEBI" id="CHEBI:60240"/>
    </ligand>
</feature>
<keyword evidence="9 17" id="KW-0067">ATP-binding</keyword>
<dbReference type="CDD" id="cd14265">
    <property type="entry name" value="UDPK_IM_like"/>
    <property type="match status" value="1"/>
</dbReference>
<evidence type="ECO:0000256" key="17">
    <source>
        <dbReference type="PIRSR" id="PIRSR600829-3"/>
    </source>
</evidence>
<organism evidence="20 21">
    <name type="scientific">Chryseolinea soli</name>
    <dbReference type="NCBI Taxonomy" id="2321403"/>
    <lineage>
        <taxon>Bacteria</taxon>
        <taxon>Pseudomonadati</taxon>
        <taxon>Bacteroidota</taxon>
        <taxon>Cytophagia</taxon>
        <taxon>Cytophagales</taxon>
        <taxon>Fulvivirgaceae</taxon>
        <taxon>Chryseolinea</taxon>
    </lineage>
</organism>
<evidence type="ECO:0000256" key="9">
    <source>
        <dbReference type="ARBA" id="ARBA00022840"/>
    </source>
</evidence>
<evidence type="ECO:0000256" key="10">
    <source>
        <dbReference type="ARBA" id="ARBA00022989"/>
    </source>
</evidence>
<dbReference type="PANTHER" id="PTHR34299">
    <property type="entry name" value="DIACYLGLYCEROL KINASE"/>
    <property type="match status" value="1"/>
</dbReference>
<dbReference type="Proteomes" id="UP000266183">
    <property type="component" value="Chromosome"/>
</dbReference>
<keyword evidence="18" id="KW-0460">Magnesium</keyword>